<protein>
    <recommendedName>
        <fullName evidence="11">Lipopolysaccharide heptosyltransferase 1</fullName>
        <ecNumber evidence="10">2.4.99.23</ecNumber>
    </recommendedName>
    <alternativeName>
        <fullName evidence="12">ADP-heptose:lipopolysaccharide heptosyltransferase I</fullName>
    </alternativeName>
</protein>
<dbReference type="SMART" id="SM00014">
    <property type="entry name" value="acidPPc"/>
    <property type="match status" value="1"/>
</dbReference>
<keyword evidence="4" id="KW-0997">Cell inner membrane</keyword>
<evidence type="ECO:0000256" key="12">
    <source>
        <dbReference type="ARBA" id="ARBA00044330"/>
    </source>
</evidence>
<dbReference type="GO" id="GO:0005886">
    <property type="term" value="C:plasma membrane"/>
    <property type="evidence" value="ECO:0007669"/>
    <property type="project" value="UniProtKB-SubCell"/>
</dbReference>
<dbReference type="SUPFAM" id="SSF53756">
    <property type="entry name" value="UDP-Glycosyltransferase/glycogen phosphorylase"/>
    <property type="match status" value="1"/>
</dbReference>
<keyword evidence="7" id="KW-0448">Lipopolysaccharide biosynthesis</keyword>
<dbReference type="OrthoDB" id="9768048at2"/>
<name>M1Z3F6_NITG3</name>
<dbReference type="InterPro" id="IPR051199">
    <property type="entry name" value="LPS_LOS_Heptosyltrfase"/>
</dbReference>
<keyword evidence="8" id="KW-0472">Membrane</keyword>
<dbReference type="FunCoup" id="M1Z3F6">
    <property type="interactions" value="168"/>
</dbReference>
<sequence>MPIDLETIETQHKLDLLMEFEIAVLYWIKQNLQFSTLDSFVVAVNDKRVYLLPGLVAAGALIYLKKTNGLYYLLTTAVAVLLTDFLVHEVLKPIFARTRPCHDLEFLRPLIYCSNSYSFPSSQAANLFAFATITACYFRRAAVPVFLFALGGCISKLYQGVHYPADVVAGMIVGTVMAFSIYKFAPKNWNLAAEVLPLNGPGWNIRRILLVRLSSLGDVVHTLPALRTLRQTFPNAHITWVVEEKFSDVLDGNPDLDEVLVVRTREWRKNLTPATLREMRSFYRELRGRNFDLAIDIQGLIKTGVLAALSGAPLRVGFDRTDCREQWNALFTNIKVPAVGRTIHVVEKNLSMIRALGARDLSQEFVVRIPEAAQDQAQEFFDRNPDLGTRPVVVLHSGVGYKTKQWDLDRFAQLGDRIHNELDANILLTWGPGEKDKVDRLASHMKQPHWVAPPSSLHQSMALFDRASLFVGGDTGTLHLCVALGIPTVSLFGPTDPVYNGPYGSLHKVIVKKLHCSFCYKRTCPTHNECMEGISVDEVFETVRACMNGRSHPEPSRSQNGIQVD</sequence>
<dbReference type="SUPFAM" id="SSF48317">
    <property type="entry name" value="Acid phosphatase/Vanadium-dependent haloperoxidase"/>
    <property type="match status" value="1"/>
</dbReference>
<evidence type="ECO:0000256" key="7">
    <source>
        <dbReference type="ARBA" id="ARBA00022985"/>
    </source>
</evidence>
<dbReference type="Pfam" id="PF01569">
    <property type="entry name" value="PAP2"/>
    <property type="match status" value="1"/>
</dbReference>
<evidence type="ECO:0000256" key="3">
    <source>
        <dbReference type="ARBA" id="ARBA00022475"/>
    </source>
</evidence>
<keyword evidence="16" id="KW-1185">Reference proteome</keyword>
<dbReference type="GO" id="GO:0008713">
    <property type="term" value="F:ADP-heptose-lipopolysaccharide heptosyltransferase activity"/>
    <property type="evidence" value="ECO:0007669"/>
    <property type="project" value="TreeGrafter"/>
</dbReference>
<keyword evidence="6" id="KW-0808">Transferase</keyword>
<evidence type="ECO:0000256" key="4">
    <source>
        <dbReference type="ARBA" id="ARBA00022519"/>
    </source>
</evidence>
<keyword evidence="3" id="KW-1003">Cell membrane</keyword>
<dbReference type="STRING" id="1266370.NITGR_920012"/>
<dbReference type="Proteomes" id="UP000011704">
    <property type="component" value="Unassembled WGS sequence"/>
</dbReference>
<gene>
    <name evidence="15" type="ORF">NITGR_920012</name>
</gene>
<evidence type="ECO:0000256" key="11">
    <source>
        <dbReference type="ARBA" id="ARBA00044190"/>
    </source>
</evidence>
<dbReference type="InParanoid" id="M1Z3F6"/>
<evidence type="ECO:0000256" key="13">
    <source>
        <dbReference type="ARBA" id="ARBA00049201"/>
    </source>
</evidence>
<comment type="caution">
    <text evidence="15">The sequence shown here is derived from an EMBL/GenBank/DDBJ whole genome shotgun (WGS) entry which is preliminary data.</text>
</comment>
<evidence type="ECO:0000313" key="15">
    <source>
        <dbReference type="EMBL" id="CCQ92033.1"/>
    </source>
</evidence>
<dbReference type="InterPro" id="IPR000326">
    <property type="entry name" value="PAP2/HPO"/>
</dbReference>
<dbReference type="AlphaFoldDB" id="M1Z3F6"/>
<dbReference type="Gene3D" id="3.40.50.2000">
    <property type="entry name" value="Glycogen Phosphorylase B"/>
    <property type="match status" value="2"/>
</dbReference>
<proteinExistence type="inferred from homology"/>
<dbReference type="NCBIfam" id="TIGR02193">
    <property type="entry name" value="heptsyl_trn_I"/>
    <property type="match status" value="1"/>
</dbReference>
<dbReference type="HOGENOM" id="CLU_482189_0_0_0"/>
<dbReference type="InterPro" id="IPR011908">
    <property type="entry name" value="LipoPS_heptosylTferase-I"/>
</dbReference>
<accession>M1Z3F6</accession>
<reference evidence="15 16" key="1">
    <citation type="journal article" date="2013" name="Front. Microbiol.">
        <title>The genome of Nitrospina gracilis illuminates the metabolism and evolution of the major marine nitrite oxidizer.</title>
        <authorList>
            <person name="Luecker S."/>
            <person name="Nowka B."/>
            <person name="Rattei T."/>
            <person name="Spieck E."/>
            <person name="and Daims H."/>
        </authorList>
    </citation>
    <scope>NUCLEOTIDE SEQUENCE [LARGE SCALE GENOMIC DNA]</scope>
    <source>
        <strain evidence="15 16">3/211</strain>
    </source>
</reference>
<evidence type="ECO:0000256" key="5">
    <source>
        <dbReference type="ARBA" id="ARBA00022676"/>
    </source>
</evidence>
<dbReference type="GO" id="GO:0005829">
    <property type="term" value="C:cytosol"/>
    <property type="evidence" value="ECO:0007669"/>
    <property type="project" value="TreeGrafter"/>
</dbReference>
<feature type="domain" description="Phosphatidic acid phosphatase type 2/haloperoxidase" evidence="14">
    <location>
        <begin position="68"/>
        <end position="182"/>
    </location>
</feature>
<keyword evidence="5" id="KW-0328">Glycosyltransferase</keyword>
<dbReference type="CDD" id="cd03789">
    <property type="entry name" value="GT9_LPS_heptosyltransferase"/>
    <property type="match status" value="1"/>
</dbReference>
<comment type="similarity">
    <text evidence="9">Belongs to the glycosyltransferase 9 family.</text>
</comment>
<dbReference type="EMBL" id="CAQJ01000102">
    <property type="protein sequence ID" value="CCQ92033.1"/>
    <property type="molecule type" value="Genomic_DNA"/>
</dbReference>
<dbReference type="PANTHER" id="PTHR30160">
    <property type="entry name" value="TETRAACYLDISACCHARIDE 4'-KINASE-RELATED"/>
    <property type="match status" value="1"/>
</dbReference>
<evidence type="ECO:0000256" key="1">
    <source>
        <dbReference type="ARBA" id="ARBA00004515"/>
    </source>
</evidence>
<dbReference type="Pfam" id="PF01075">
    <property type="entry name" value="Glyco_transf_9"/>
    <property type="match status" value="1"/>
</dbReference>
<evidence type="ECO:0000256" key="2">
    <source>
        <dbReference type="ARBA" id="ARBA00004713"/>
    </source>
</evidence>
<comment type="catalytic activity">
    <reaction evidence="13">
        <text>an alpha-Kdo-(2-&gt;4)-alpha-Kdo-(2-&gt;6)-lipid A + ADP-L-glycero-beta-D-manno-heptose = an L-alpha-D-Hep-(1-&gt;5)-[alpha-Kdo-(2-&gt;4)]-alpha-Kdo-(2-&gt;6)-lipid A + ADP + H(+)</text>
        <dbReference type="Rhea" id="RHEA:74067"/>
        <dbReference type="ChEBI" id="CHEBI:15378"/>
        <dbReference type="ChEBI" id="CHEBI:61506"/>
        <dbReference type="ChEBI" id="CHEBI:176431"/>
        <dbReference type="ChEBI" id="CHEBI:193068"/>
        <dbReference type="ChEBI" id="CHEBI:456216"/>
        <dbReference type="EC" id="2.4.99.23"/>
    </reaction>
</comment>
<evidence type="ECO:0000256" key="10">
    <source>
        <dbReference type="ARBA" id="ARBA00044041"/>
    </source>
</evidence>
<comment type="subcellular location">
    <subcellularLocation>
        <location evidence="1">Cell inner membrane</location>
        <topology evidence="1">Peripheral membrane protein</topology>
        <orientation evidence="1">Cytoplasmic side</orientation>
    </subcellularLocation>
</comment>
<evidence type="ECO:0000256" key="6">
    <source>
        <dbReference type="ARBA" id="ARBA00022679"/>
    </source>
</evidence>
<dbReference type="PANTHER" id="PTHR30160:SF19">
    <property type="entry name" value="LIPOPOLYSACCHARIDE HEPTOSYLTRANSFERASE 1"/>
    <property type="match status" value="1"/>
</dbReference>
<evidence type="ECO:0000313" key="16">
    <source>
        <dbReference type="Proteomes" id="UP000011704"/>
    </source>
</evidence>
<evidence type="ECO:0000259" key="14">
    <source>
        <dbReference type="SMART" id="SM00014"/>
    </source>
</evidence>
<dbReference type="Gene3D" id="1.20.144.10">
    <property type="entry name" value="Phosphatidic acid phosphatase type 2/haloperoxidase"/>
    <property type="match status" value="1"/>
</dbReference>
<evidence type="ECO:0000256" key="8">
    <source>
        <dbReference type="ARBA" id="ARBA00023136"/>
    </source>
</evidence>
<dbReference type="InterPro" id="IPR036938">
    <property type="entry name" value="PAP2/HPO_sf"/>
</dbReference>
<dbReference type="GO" id="GO:0009244">
    <property type="term" value="P:lipopolysaccharide core region biosynthetic process"/>
    <property type="evidence" value="ECO:0007669"/>
    <property type="project" value="InterPro"/>
</dbReference>
<dbReference type="EC" id="2.4.99.23" evidence="10"/>
<comment type="pathway">
    <text evidence="2">Bacterial outer membrane biogenesis; LPS core biosynthesis.</text>
</comment>
<dbReference type="InterPro" id="IPR002201">
    <property type="entry name" value="Glyco_trans_9"/>
</dbReference>
<evidence type="ECO:0000256" key="9">
    <source>
        <dbReference type="ARBA" id="ARBA00043995"/>
    </source>
</evidence>
<organism evidence="15 16">
    <name type="scientific">Nitrospina gracilis (strain 3/211)</name>
    <dbReference type="NCBI Taxonomy" id="1266370"/>
    <lineage>
        <taxon>Bacteria</taxon>
        <taxon>Pseudomonadati</taxon>
        <taxon>Nitrospinota/Tectimicrobiota group</taxon>
        <taxon>Nitrospinota</taxon>
        <taxon>Nitrospinia</taxon>
        <taxon>Nitrospinales</taxon>
        <taxon>Nitrospinaceae</taxon>
        <taxon>Nitrospina</taxon>
    </lineage>
</organism>